<dbReference type="Pfam" id="PF26019">
    <property type="entry name" value="HTH_TIMELESS"/>
    <property type="match status" value="2"/>
</dbReference>
<feature type="region of interest" description="Disordered" evidence="2">
    <location>
        <begin position="83"/>
        <end position="122"/>
    </location>
</feature>
<dbReference type="AlphaFoldDB" id="A0A9C6U2U1"/>
<dbReference type="GO" id="GO:0003677">
    <property type="term" value="F:DNA binding"/>
    <property type="evidence" value="ECO:0007669"/>
    <property type="project" value="TreeGrafter"/>
</dbReference>
<sequence length="801" mass="90247">MIPFDAASDKDIDDQRVDCMRRIYTLLKQHSFEEAVGLMRAAREVWPENEVFGSAHMAPEEEFAALREVFFADIAQDPEVVRAAEEARRLQEQPEQDEEEEYGNNEDDDEEDEEGGGSTNYSEQELQFPDFLKRMVHSRAVQAAGYLLQTFEKNSVFTNHCLAKLLHRIAWEAKMPGMLFQASLFRSFQRIFKSPLPQHKELQKLAQYVVKKFVELATQNPLIYVELLFWKTSRDAYEIEEGYGSYKEKSTAEKKSWKEEEEDELRVLFAEFERDQPGGDVVDWILRRLINQDRTAAGVKKKLKELFLIVPKTKNKPPKEWGEQEINELKELYDQFRDSGSTLDDILTRLTVKRPKVRVIDKLLELGLVNDRKELRKKGGKSKSGNLRRGAPAFDDSELLDTATDTDDDEPSGNNVKASKKDKSERDRMALKNARRGKTGRAPPGQVTAMLLQVVSSGFSGGLQWLKDSFDEAAEDLEKDPSSEDVDGVPLVPVGEDADSAMDSPIFQRLLQALGVLPPFDEQESYWRIPGDMKAPEMRQKAENIQSALDGTLTMEQVSDQNQKTVSENDQINGDSSDSEDEFSALRRITATSRAQSNNDKTEAAFDSLLKSNPARSAEKPKAQKEKRKRFKIAKSDDSDNEESVSQNKEERTNQKSGTSINLDSDSDSDFESAPHTSTQIQRRAVIDSDSENESSAPSASQNSQRVRQSVITSDSESESEVSRSSSVKFQQARSSPLKESSIMNSSQKRAAISSDEEMDTSNNVNSRPNKGTKHFLSSSEDSAGENSPKKARSDVSGLRM</sequence>
<dbReference type="RefSeq" id="XP_052126386.1">
    <property type="nucleotide sequence ID" value="XM_052270426.1"/>
</dbReference>
<evidence type="ECO:0000259" key="3">
    <source>
        <dbReference type="Pfam" id="PF05029"/>
    </source>
</evidence>
<feature type="compositionally biased region" description="Acidic residues" evidence="2">
    <location>
        <begin position="94"/>
        <end position="115"/>
    </location>
</feature>
<dbReference type="Pfam" id="PF05029">
    <property type="entry name" value="TIMELESS_C"/>
    <property type="match status" value="1"/>
</dbReference>
<dbReference type="Proteomes" id="UP000504606">
    <property type="component" value="Unplaced"/>
</dbReference>
<dbReference type="GO" id="GO:0009649">
    <property type="term" value="P:entrainment of circadian clock"/>
    <property type="evidence" value="ECO:0007669"/>
    <property type="project" value="TreeGrafter"/>
</dbReference>
<keyword evidence="4" id="KW-1185">Reference proteome</keyword>
<dbReference type="KEGG" id="foc:113214157"/>
<dbReference type="CTD" id="41615"/>
<dbReference type="GO" id="GO:0000076">
    <property type="term" value="P:DNA replication checkpoint signaling"/>
    <property type="evidence" value="ECO:0007669"/>
    <property type="project" value="TreeGrafter"/>
</dbReference>
<feature type="compositionally biased region" description="Basic and acidic residues" evidence="2">
    <location>
        <begin position="419"/>
        <end position="430"/>
    </location>
</feature>
<feature type="compositionally biased region" description="Polar residues" evidence="2">
    <location>
        <begin position="729"/>
        <end position="749"/>
    </location>
</feature>
<feature type="compositionally biased region" description="Polar residues" evidence="2">
    <location>
        <begin position="655"/>
        <end position="664"/>
    </location>
</feature>
<feature type="compositionally biased region" description="Polar residues" evidence="2">
    <location>
        <begin position="761"/>
        <end position="786"/>
    </location>
</feature>
<dbReference type="GO" id="GO:0031298">
    <property type="term" value="C:replication fork protection complex"/>
    <property type="evidence" value="ECO:0007669"/>
    <property type="project" value="TreeGrafter"/>
</dbReference>
<dbReference type="GO" id="GO:0043111">
    <property type="term" value="P:replication fork arrest"/>
    <property type="evidence" value="ECO:0007669"/>
    <property type="project" value="TreeGrafter"/>
</dbReference>
<reference evidence="5" key="1">
    <citation type="journal article" date="2018" name="Proc. Natl. Acad. Sci. U.S.A.">
        <title>Phylogenomics and the evolution of hemipteroid insects.</title>
        <authorList>
            <person name="Johnson K.P."/>
            <person name="Dietrich C.H."/>
            <person name="Friedrich F."/>
            <person name="Beutel R.G."/>
            <person name="Wipfler B."/>
            <person name="Peters R.S."/>
            <person name="Allen J.M."/>
            <person name="Petersen M."/>
            <person name="Donath A."/>
            <person name="Walden K.K."/>
            <person name="Kozlov A.M."/>
            <person name="Podsiadlowski L."/>
            <person name="Mayer C."/>
            <person name="Meusemann K."/>
            <person name="Vasilikopoulos A."/>
            <person name="Waterhouse R.M."/>
            <person name="Cameron S.L."/>
            <person name="Weirauch C."/>
            <person name="Swanson D.R."/>
            <person name="Percy D.M."/>
            <person name="Hardy N.B."/>
            <person name="Terry I."/>
            <person name="Liu S."/>
            <person name="Zhou X."/>
            <person name="Misof B."/>
            <person name="Robertson H.M."/>
            <person name="Yoshizawa K."/>
        </authorList>
    </citation>
    <scope>NUCLEOTIDE SEQUENCE</scope>
    <source>
        <tissue evidence="5">Whole organism</tissue>
    </source>
</reference>
<evidence type="ECO:0000313" key="5">
    <source>
        <dbReference type="RefSeq" id="XP_052126386.1"/>
    </source>
</evidence>
<dbReference type="InterPro" id="IPR007725">
    <property type="entry name" value="TIMELESS_C"/>
</dbReference>
<dbReference type="PANTHER" id="PTHR22940">
    <property type="entry name" value="TIMEOUT/TIMELESS-2"/>
    <property type="match status" value="1"/>
</dbReference>
<dbReference type="PANTHER" id="PTHR22940:SF4">
    <property type="entry name" value="PROTEIN TIMELESS HOMOLOG"/>
    <property type="match status" value="1"/>
</dbReference>
<feature type="compositionally biased region" description="Polar residues" evidence="2">
    <location>
        <begin position="557"/>
        <end position="576"/>
    </location>
</feature>
<proteinExistence type="inferred from homology"/>
<feature type="compositionally biased region" description="Acidic residues" evidence="2">
    <location>
        <begin position="395"/>
        <end position="411"/>
    </location>
</feature>
<evidence type="ECO:0000313" key="4">
    <source>
        <dbReference type="Proteomes" id="UP000504606"/>
    </source>
</evidence>
<feature type="domain" description="Timeless C-terminal" evidence="3">
    <location>
        <begin position="453"/>
        <end position="538"/>
    </location>
</feature>
<name>A0A9C6U2U1_FRAOC</name>
<feature type="compositionally biased region" description="Acidic residues" evidence="2">
    <location>
        <begin position="478"/>
        <end position="487"/>
    </location>
</feature>
<evidence type="ECO:0000256" key="2">
    <source>
        <dbReference type="SAM" id="MobiDB-lite"/>
    </source>
</evidence>
<feature type="compositionally biased region" description="Polar residues" evidence="2">
    <location>
        <begin position="590"/>
        <end position="599"/>
    </location>
</feature>
<feature type="compositionally biased region" description="Polar residues" evidence="2">
    <location>
        <begin position="694"/>
        <end position="708"/>
    </location>
</feature>
<protein>
    <submittedName>
        <fullName evidence="5">Protein timeless homolog</fullName>
    </submittedName>
</protein>
<reference evidence="5" key="2">
    <citation type="submission" date="2025-08" db="UniProtKB">
        <authorList>
            <consortium name="RefSeq"/>
        </authorList>
    </citation>
    <scope>IDENTIFICATION</scope>
    <source>
        <tissue evidence="5">Whole organism</tissue>
    </source>
</reference>
<gene>
    <name evidence="5" type="primary">LOC113214157</name>
</gene>
<feature type="region of interest" description="Disordered" evidence="2">
    <location>
        <begin position="557"/>
        <end position="801"/>
    </location>
</feature>
<organism evidence="4 5">
    <name type="scientific">Frankliniella occidentalis</name>
    <name type="common">Western flower thrips</name>
    <name type="synonym">Euthrips occidentalis</name>
    <dbReference type="NCBI Taxonomy" id="133901"/>
    <lineage>
        <taxon>Eukaryota</taxon>
        <taxon>Metazoa</taxon>
        <taxon>Ecdysozoa</taxon>
        <taxon>Arthropoda</taxon>
        <taxon>Hexapoda</taxon>
        <taxon>Insecta</taxon>
        <taxon>Pterygota</taxon>
        <taxon>Neoptera</taxon>
        <taxon>Paraneoptera</taxon>
        <taxon>Thysanoptera</taxon>
        <taxon>Terebrantia</taxon>
        <taxon>Thripoidea</taxon>
        <taxon>Thripidae</taxon>
        <taxon>Frankliniella</taxon>
    </lineage>
</organism>
<accession>A0A9C6U2U1</accession>
<feature type="compositionally biased region" description="Basic and acidic residues" evidence="2">
    <location>
        <begin position="83"/>
        <end position="92"/>
    </location>
</feature>
<feature type="region of interest" description="Disordered" evidence="2">
    <location>
        <begin position="375"/>
        <end position="445"/>
    </location>
</feature>
<dbReference type="GO" id="GO:0006281">
    <property type="term" value="P:DNA repair"/>
    <property type="evidence" value="ECO:0007669"/>
    <property type="project" value="TreeGrafter"/>
</dbReference>
<feature type="region of interest" description="Disordered" evidence="2">
    <location>
        <begin position="478"/>
        <end position="497"/>
    </location>
</feature>
<evidence type="ECO:0000256" key="1">
    <source>
        <dbReference type="ARBA" id="ARBA00008174"/>
    </source>
</evidence>
<dbReference type="GeneID" id="113214157"/>
<dbReference type="InterPro" id="IPR044998">
    <property type="entry name" value="Timeless"/>
</dbReference>
<dbReference type="OrthoDB" id="310853at2759"/>
<comment type="similarity">
    <text evidence="1">Belongs to the timeless family.</text>
</comment>